<comment type="similarity">
    <text evidence="1">Belongs to the thymidine/pyrimidine-nucleoside phosphorylase family.</text>
</comment>
<dbReference type="Pfam" id="PF02885">
    <property type="entry name" value="Glycos_trans_3N"/>
    <property type="match status" value="1"/>
</dbReference>
<dbReference type="SUPFAM" id="SSF47648">
    <property type="entry name" value="Nucleoside phosphorylase/phosphoribosyltransferase N-terminal domain"/>
    <property type="match status" value="1"/>
</dbReference>
<dbReference type="InterPro" id="IPR017459">
    <property type="entry name" value="Glycosyl_Trfase_fam3_N_dom"/>
</dbReference>
<dbReference type="Pfam" id="PF00591">
    <property type="entry name" value="Glycos_transf_3"/>
    <property type="match status" value="1"/>
</dbReference>
<dbReference type="GO" id="GO:0004645">
    <property type="term" value="F:1,4-alpha-oligoglucan phosphorylase activity"/>
    <property type="evidence" value="ECO:0007669"/>
    <property type="project" value="InterPro"/>
</dbReference>
<dbReference type="SUPFAM" id="SSF52418">
    <property type="entry name" value="Nucleoside phosphorylase/phosphoribosyltransferase catalytic domain"/>
    <property type="match status" value="1"/>
</dbReference>
<dbReference type="InterPro" id="IPR017872">
    <property type="entry name" value="Pyrmidine_PPase_CS"/>
</dbReference>
<dbReference type="InterPro" id="IPR036566">
    <property type="entry name" value="PYNP-like_C_sf"/>
</dbReference>
<dbReference type="InterPro" id="IPR000312">
    <property type="entry name" value="Glycosyl_Trfase_fam3"/>
</dbReference>
<evidence type="ECO:0000256" key="3">
    <source>
        <dbReference type="ARBA" id="ARBA00011892"/>
    </source>
</evidence>
<dbReference type="Gene3D" id="3.40.1030.10">
    <property type="entry name" value="Nucleoside phosphorylase/phosphoribosyltransferase catalytic domain"/>
    <property type="match status" value="1"/>
</dbReference>
<evidence type="ECO:0000256" key="1">
    <source>
        <dbReference type="ARBA" id="ARBA00006915"/>
    </source>
</evidence>
<dbReference type="GO" id="GO:0005829">
    <property type="term" value="C:cytosol"/>
    <property type="evidence" value="ECO:0007669"/>
    <property type="project" value="TreeGrafter"/>
</dbReference>
<accession>A0A517T0X7</accession>
<comment type="catalytic activity">
    <reaction evidence="6">
        <text>thymidine + phosphate = 2-deoxy-alpha-D-ribose 1-phosphate + thymine</text>
        <dbReference type="Rhea" id="RHEA:16037"/>
        <dbReference type="ChEBI" id="CHEBI:17748"/>
        <dbReference type="ChEBI" id="CHEBI:17821"/>
        <dbReference type="ChEBI" id="CHEBI:43474"/>
        <dbReference type="ChEBI" id="CHEBI:57259"/>
        <dbReference type="EC" id="2.4.2.4"/>
    </reaction>
</comment>
<dbReference type="SMART" id="SM00941">
    <property type="entry name" value="PYNP_C"/>
    <property type="match status" value="1"/>
</dbReference>
<dbReference type="PANTHER" id="PTHR10515:SF0">
    <property type="entry name" value="THYMIDINE PHOSPHORYLASE"/>
    <property type="match status" value="1"/>
</dbReference>
<dbReference type="PROSITE" id="PS00647">
    <property type="entry name" value="THYMID_PHOSPHORYLASE"/>
    <property type="match status" value="1"/>
</dbReference>
<dbReference type="NCBIfam" id="NF004490">
    <property type="entry name" value="PRK05820.1"/>
    <property type="match status" value="1"/>
</dbReference>
<dbReference type="SUPFAM" id="SSF54680">
    <property type="entry name" value="Pyrimidine nucleoside phosphorylase C-terminal domain"/>
    <property type="match status" value="1"/>
</dbReference>
<comment type="subunit">
    <text evidence="2">Homodimer.</text>
</comment>
<evidence type="ECO:0000259" key="7">
    <source>
        <dbReference type="SMART" id="SM00941"/>
    </source>
</evidence>
<protein>
    <recommendedName>
        <fullName evidence="3">thymidine phosphorylase</fullName>
        <ecNumber evidence="3">2.4.2.4</ecNumber>
    </recommendedName>
</protein>
<reference evidence="8 9" key="1">
    <citation type="submission" date="2019-02" db="EMBL/GenBank/DDBJ databases">
        <title>Deep-cultivation of Planctomycetes and their phenomic and genomic characterization uncovers novel biology.</title>
        <authorList>
            <person name="Wiegand S."/>
            <person name="Jogler M."/>
            <person name="Boedeker C."/>
            <person name="Pinto D."/>
            <person name="Vollmers J."/>
            <person name="Rivas-Marin E."/>
            <person name="Kohn T."/>
            <person name="Peeters S.H."/>
            <person name="Heuer A."/>
            <person name="Rast P."/>
            <person name="Oberbeckmann S."/>
            <person name="Bunk B."/>
            <person name="Jeske O."/>
            <person name="Meyerdierks A."/>
            <person name="Storesund J.E."/>
            <person name="Kallscheuer N."/>
            <person name="Luecker S."/>
            <person name="Lage O.M."/>
            <person name="Pohl T."/>
            <person name="Merkel B.J."/>
            <person name="Hornburger P."/>
            <person name="Mueller R.-W."/>
            <person name="Bruemmer F."/>
            <person name="Labrenz M."/>
            <person name="Spormann A.M."/>
            <person name="Op den Camp H."/>
            <person name="Overmann J."/>
            <person name="Amann R."/>
            <person name="Jetten M.S.M."/>
            <person name="Mascher T."/>
            <person name="Medema M.H."/>
            <person name="Devos D.P."/>
            <person name="Kaster A.-K."/>
            <person name="Ovreas L."/>
            <person name="Rohde M."/>
            <person name="Galperin M.Y."/>
            <person name="Jogler C."/>
        </authorList>
    </citation>
    <scope>NUCLEOTIDE SEQUENCE [LARGE SCALE GENOMIC DNA]</scope>
    <source>
        <strain evidence="8 9">SV_7m_r</strain>
    </source>
</reference>
<dbReference type="RefSeq" id="WP_145276536.1">
    <property type="nucleotide sequence ID" value="NZ_CP036272.1"/>
</dbReference>
<dbReference type="EMBL" id="CP036272">
    <property type="protein sequence ID" value="QDT62048.1"/>
    <property type="molecule type" value="Genomic_DNA"/>
</dbReference>
<dbReference type="Gene3D" id="3.90.1170.30">
    <property type="entry name" value="Pyrimidine nucleoside phosphorylase-like, C-terminal domain"/>
    <property type="match status" value="1"/>
</dbReference>
<keyword evidence="9" id="KW-1185">Reference proteome</keyword>
<name>A0A517T0X7_9BACT</name>
<evidence type="ECO:0000256" key="6">
    <source>
        <dbReference type="ARBA" id="ARBA00048550"/>
    </source>
</evidence>
<dbReference type="InterPro" id="IPR036320">
    <property type="entry name" value="Glycosyl_Trfase_fam3_N_dom_sf"/>
</dbReference>
<evidence type="ECO:0000313" key="8">
    <source>
        <dbReference type="EMBL" id="QDT62048.1"/>
    </source>
</evidence>
<evidence type="ECO:0000256" key="2">
    <source>
        <dbReference type="ARBA" id="ARBA00011738"/>
    </source>
</evidence>
<dbReference type="Proteomes" id="UP000315003">
    <property type="component" value="Chromosome"/>
</dbReference>
<dbReference type="InterPro" id="IPR035902">
    <property type="entry name" value="Nuc_phospho_transferase"/>
</dbReference>
<feature type="domain" description="Pyrimidine nucleoside phosphorylase C-terminal" evidence="7">
    <location>
        <begin position="350"/>
        <end position="423"/>
    </location>
</feature>
<proteinExistence type="inferred from homology"/>
<dbReference type="Gene3D" id="1.20.970.10">
    <property type="entry name" value="Transferase, Pyrimidine Nucleoside Phosphorylase, Chain C"/>
    <property type="match status" value="1"/>
</dbReference>
<dbReference type="FunFam" id="3.40.1030.10:FF:000003">
    <property type="entry name" value="Pyrimidine-nucleoside phosphorylase"/>
    <property type="match status" value="1"/>
</dbReference>
<dbReference type="OrthoDB" id="9763887at2"/>
<dbReference type="NCBIfam" id="TIGR02644">
    <property type="entry name" value="Y_phosphoryl"/>
    <property type="match status" value="1"/>
</dbReference>
<dbReference type="Pfam" id="PF07831">
    <property type="entry name" value="PYNP_C"/>
    <property type="match status" value="1"/>
</dbReference>
<organism evidence="8 9">
    <name type="scientific">Stieleria bergensis</name>
    <dbReference type="NCBI Taxonomy" id="2528025"/>
    <lineage>
        <taxon>Bacteria</taxon>
        <taxon>Pseudomonadati</taxon>
        <taxon>Planctomycetota</taxon>
        <taxon>Planctomycetia</taxon>
        <taxon>Pirellulales</taxon>
        <taxon>Pirellulaceae</taxon>
        <taxon>Stieleria</taxon>
    </lineage>
</organism>
<dbReference type="GO" id="GO:0006206">
    <property type="term" value="P:pyrimidine nucleobase metabolic process"/>
    <property type="evidence" value="ECO:0007669"/>
    <property type="project" value="InterPro"/>
</dbReference>
<dbReference type="PIRSF" id="PIRSF000478">
    <property type="entry name" value="TP_PyNP"/>
    <property type="match status" value="1"/>
</dbReference>
<dbReference type="GO" id="GO:0009032">
    <property type="term" value="F:thymidine phosphorylase activity"/>
    <property type="evidence" value="ECO:0007669"/>
    <property type="project" value="UniProtKB-EC"/>
</dbReference>
<evidence type="ECO:0000256" key="4">
    <source>
        <dbReference type="ARBA" id="ARBA00022676"/>
    </source>
</evidence>
<dbReference type="InterPro" id="IPR018090">
    <property type="entry name" value="Pyrmidine_PPas_bac/euk"/>
</dbReference>
<evidence type="ECO:0000256" key="5">
    <source>
        <dbReference type="ARBA" id="ARBA00022679"/>
    </source>
</evidence>
<dbReference type="EC" id="2.4.2.4" evidence="3"/>
<keyword evidence="4 8" id="KW-0328">Glycosyltransferase</keyword>
<dbReference type="InterPro" id="IPR000053">
    <property type="entry name" value="Thymidine/pyrmidine_PPase"/>
</dbReference>
<dbReference type="InterPro" id="IPR013102">
    <property type="entry name" value="PYNP_C"/>
</dbReference>
<dbReference type="PANTHER" id="PTHR10515">
    <property type="entry name" value="THYMIDINE PHOSPHORYLASE"/>
    <property type="match status" value="1"/>
</dbReference>
<keyword evidence="5 8" id="KW-0808">Transferase</keyword>
<sequence length="443" mass="46854">MIVANLIAKKRDGHAMTEPEIQFLIAGYCQGTVADYQMSAFAMAVCLRGMNDQECAWLTRSMFESGQQLSRTVSDEMPRVDKHSSGGLGDKVSLILAPWLACCGVHVPMISGRGLGLTGGTLDKLESIPGFQVDLNDAQSDQVLTIAGATIIAANETVAPADRRLYALRDVTATVESIGLITASILSKKLAANLDALVMDVKYGDAAFMKTFQDARELASRLCSVGAAAGLPTKAVLSDMNQPLGQAVGNAIEVNESAQLMRGEGFHGSGFNAPALDRLYRLTRYLAATSLLQVGVETNRSQAEARLDAHLASGEVMERFCMMVDAQGGQAKFPLSVAPALTLTAKQHGSVQSINCAAIGQAIIGLGGGRRQVGDAIDHSVGITMHVGIGDQVHPGDPTLTLHAPVALHSEYASQLQQAVRLCDQPIETPPLFQDLESTTVPS</sequence>
<gene>
    <name evidence="8" type="primary">pdp</name>
    <name evidence="8" type="ORF">SV7mr_45910</name>
</gene>
<dbReference type="AlphaFoldDB" id="A0A517T0X7"/>
<dbReference type="GO" id="GO:0006213">
    <property type="term" value="P:pyrimidine nucleoside metabolic process"/>
    <property type="evidence" value="ECO:0007669"/>
    <property type="project" value="InterPro"/>
</dbReference>
<evidence type="ECO:0000313" key="9">
    <source>
        <dbReference type="Proteomes" id="UP000315003"/>
    </source>
</evidence>